<evidence type="ECO:0000313" key="2">
    <source>
        <dbReference type="EMBL" id="QHT30483.1"/>
    </source>
</evidence>
<organism evidence="2">
    <name type="scientific">viral metagenome</name>
    <dbReference type="NCBI Taxonomy" id="1070528"/>
    <lineage>
        <taxon>unclassified sequences</taxon>
        <taxon>metagenomes</taxon>
        <taxon>organismal metagenomes</taxon>
    </lineage>
</organism>
<keyword evidence="1" id="KW-1133">Transmembrane helix</keyword>
<dbReference type="EMBL" id="MN738902">
    <property type="protein sequence ID" value="QHT30483.1"/>
    <property type="molecule type" value="Genomic_DNA"/>
</dbReference>
<protein>
    <submittedName>
        <fullName evidence="2">Uncharacterized protein</fullName>
    </submittedName>
</protein>
<name>A0A6C0EPP5_9ZZZZ</name>
<keyword evidence="1" id="KW-0812">Transmembrane</keyword>
<accession>A0A6C0EPP5</accession>
<evidence type="ECO:0000256" key="1">
    <source>
        <dbReference type="SAM" id="Phobius"/>
    </source>
</evidence>
<reference evidence="2" key="1">
    <citation type="journal article" date="2020" name="Nature">
        <title>Giant virus diversity and host interactions through global metagenomics.</title>
        <authorList>
            <person name="Schulz F."/>
            <person name="Roux S."/>
            <person name="Paez-Espino D."/>
            <person name="Jungbluth S."/>
            <person name="Walsh D.A."/>
            <person name="Denef V.J."/>
            <person name="McMahon K.D."/>
            <person name="Konstantinidis K.T."/>
            <person name="Eloe-Fadrosh E.A."/>
            <person name="Kyrpides N.C."/>
            <person name="Woyke T."/>
        </authorList>
    </citation>
    <scope>NUCLEOTIDE SEQUENCE</scope>
    <source>
        <strain evidence="2">GVMAG-M-3300009151-35</strain>
    </source>
</reference>
<feature type="transmembrane region" description="Helical" evidence="1">
    <location>
        <begin position="14"/>
        <end position="39"/>
    </location>
</feature>
<dbReference type="AlphaFoldDB" id="A0A6C0EPP5"/>
<keyword evidence="1" id="KW-0472">Membrane</keyword>
<sequence length="81" mass="9434">MATKEEKIEKADTILSFIILIIILIWLFSGIIAFISSLICLGYDAPMNDKILGVIFGLIAGPFYWIYYIYNINYCNNYKYY</sequence>
<feature type="transmembrane region" description="Helical" evidence="1">
    <location>
        <begin position="51"/>
        <end position="70"/>
    </location>
</feature>
<proteinExistence type="predicted"/>